<dbReference type="OrthoDB" id="1508846at2759"/>
<evidence type="ECO:0000313" key="11">
    <source>
        <dbReference type="EMBL" id="CAD7639916.1"/>
    </source>
</evidence>
<feature type="non-terminal residue" evidence="11">
    <location>
        <position position="1"/>
    </location>
</feature>
<dbReference type="GO" id="GO:0012505">
    <property type="term" value="C:endomembrane system"/>
    <property type="evidence" value="ECO:0007669"/>
    <property type="project" value="UniProtKB-SubCell"/>
</dbReference>
<keyword evidence="12" id="KW-1185">Reference proteome</keyword>
<keyword evidence="4 10" id="KW-0812">Transmembrane</keyword>
<comment type="subcellular location">
    <subcellularLocation>
        <location evidence="1">Endomembrane system</location>
        <topology evidence="1">Multi-pass membrane protein</topology>
    </subcellularLocation>
</comment>
<keyword evidence="7" id="KW-0406">Ion transport</keyword>
<proteinExistence type="inferred from homology"/>
<dbReference type="Proteomes" id="UP000759131">
    <property type="component" value="Unassembled WGS sequence"/>
</dbReference>
<dbReference type="InterPro" id="IPR008389">
    <property type="entry name" value="ATPase_V0-cplx_e1/e2_su"/>
</dbReference>
<dbReference type="EMBL" id="CAJPIZ010022716">
    <property type="protein sequence ID" value="CAG2118016.1"/>
    <property type="molecule type" value="Genomic_DNA"/>
</dbReference>
<dbReference type="GO" id="GO:0033179">
    <property type="term" value="C:proton-transporting V-type ATPase, V0 domain"/>
    <property type="evidence" value="ECO:0007669"/>
    <property type="project" value="InterPro"/>
</dbReference>
<dbReference type="GO" id="GO:0046961">
    <property type="term" value="F:proton-transporting ATPase activity, rotational mechanism"/>
    <property type="evidence" value="ECO:0007669"/>
    <property type="project" value="InterPro"/>
</dbReference>
<sequence length="88" mass="9907">ISLNPDIKSDPTTAPKTVRRRSGDGFRRGVAPIFLPESPQRPLIKLMLMVGTVCCYAMWLTTYLAQLNPLFGPQVNNQTMALMRKVWS</sequence>
<evidence type="ECO:0000256" key="5">
    <source>
        <dbReference type="ARBA" id="ARBA00022781"/>
    </source>
</evidence>
<evidence type="ECO:0000256" key="10">
    <source>
        <dbReference type="SAM" id="Phobius"/>
    </source>
</evidence>
<reference evidence="11" key="1">
    <citation type="submission" date="2020-11" db="EMBL/GenBank/DDBJ databases">
        <authorList>
            <person name="Tran Van P."/>
        </authorList>
    </citation>
    <scope>NUCLEOTIDE SEQUENCE</scope>
</reference>
<evidence type="ECO:0000256" key="1">
    <source>
        <dbReference type="ARBA" id="ARBA00004127"/>
    </source>
</evidence>
<feature type="transmembrane region" description="Helical" evidence="10">
    <location>
        <begin position="46"/>
        <end position="65"/>
    </location>
</feature>
<dbReference type="PANTHER" id="PTHR12263">
    <property type="entry name" value="VACUOLAR ATP SYNTHASE SUBUNIT H"/>
    <property type="match status" value="1"/>
</dbReference>
<dbReference type="EMBL" id="OC877291">
    <property type="protein sequence ID" value="CAD7639916.1"/>
    <property type="molecule type" value="Genomic_DNA"/>
</dbReference>
<evidence type="ECO:0000256" key="7">
    <source>
        <dbReference type="ARBA" id="ARBA00023065"/>
    </source>
</evidence>
<keyword evidence="3" id="KW-0813">Transport</keyword>
<accession>A0A7R9QD81</accession>
<keyword evidence="6 10" id="KW-1133">Transmembrane helix</keyword>
<evidence type="ECO:0000256" key="4">
    <source>
        <dbReference type="ARBA" id="ARBA00022692"/>
    </source>
</evidence>
<evidence type="ECO:0000256" key="3">
    <source>
        <dbReference type="ARBA" id="ARBA00022448"/>
    </source>
</evidence>
<keyword evidence="5" id="KW-0375">Hydrogen ion transport</keyword>
<gene>
    <name evidence="11" type="ORF">OSB1V03_LOCUS17968</name>
</gene>
<dbReference type="Pfam" id="PF05493">
    <property type="entry name" value="ATP_synt_H"/>
    <property type="match status" value="1"/>
</dbReference>
<evidence type="ECO:0000256" key="9">
    <source>
        <dbReference type="SAM" id="MobiDB-lite"/>
    </source>
</evidence>
<evidence type="ECO:0000313" key="12">
    <source>
        <dbReference type="Proteomes" id="UP000759131"/>
    </source>
</evidence>
<name>A0A7R9QD81_9ACAR</name>
<comment type="similarity">
    <text evidence="2">Belongs to the V-ATPase e1/e2 subunit family.</text>
</comment>
<evidence type="ECO:0000256" key="8">
    <source>
        <dbReference type="ARBA" id="ARBA00023136"/>
    </source>
</evidence>
<feature type="region of interest" description="Disordered" evidence="9">
    <location>
        <begin position="1"/>
        <end position="24"/>
    </location>
</feature>
<evidence type="ECO:0000256" key="6">
    <source>
        <dbReference type="ARBA" id="ARBA00022989"/>
    </source>
</evidence>
<organism evidence="11">
    <name type="scientific">Medioppia subpectinata</name>
    <dbReference type="NCBI Taxonomy" id="1979941"/>
    <lineage>
        <taxon>Eukaryota</taxon>
        <taxon>Metazoa</taxon>
        <taxon>Ecdysozoa</taxon>
        <taxon>Arthropoda</taxon>
        <taxon>Chelicerata</taxon>
        <taxon>Arachnida</taxon>
        <taxon>Acari</taxon>
        <taxon>Acariformes</taxon>
        <taxon>Sarcoptiformes</taxon>
        <taxon>Oribatida</taxon>
        <taxon>Brachypylina</taxon>
        <taxon>Oppioidea</taxon>
        <taxon>Oppiidae</taxon>
        <taxon>Medioppia</taxon>
    </lineage>
</organism>
<dbReference type="AlphaFoldDB" id="A0A7R9QD81"/>
<keyword evidence="8 10" id="KW-0472">Membrane</keyword>
<protein>
    <submittedName>
        <fullName evidence="11">Uncharacterized protein</fullName>
    </submittedName>
</protein>
<dbReference type="PANTHER" id="PTHR12263:SF0">
    <property type="entry name" value="V-TYPE PROTON ATPASE SUBUNIT"/>
    <property type="match status" value="1"/>
</dbReference>
<evidence type="ECO:0000256" key="2">
    <source>
        <dbReference type="ARBA" id="ARBA00008328"/>
    </source>
</evidence>